<dbReference type="GO" id="GO:0051607">
    <property type="term" value="P:defense response to virus"/>
    <property type="evidence" value="ECO:0007669"/>
    <property type="project" value="UniProtKB-KW"/>
</dbReference>
<evidence type="ECO:0000313" key="2">
    <source>
        <dbReference type="EMBL" id="KRK26427.1"/>
    </source>
</evidence>
<evidence type="ECO:0000256" key="1">
    <source>
        <dbReference type="ARBA" id="ARBA00023118"/>
    </source>
</evidence>
<dbReference type="RefSeq" id="WP_050338823.1">
    <property type="nucleotide sequence ID" value="NZ_AZCU01000003.1"/>
</dbReference>
<accession>A0A837RD27</accession>
<dbReference type="NCBIfam" id="TIGR02593">
    <property type="entry name" value="CRISPR_cas5"/>
    <property type="match status" value="1"/>
</dbReference>
<gene>
    <name evidence="2" type="ORF">FD24_GL002163</name>
</gene>
<dbReference type="GO" id="GO:0003723">
    <property type="term" value="F:RNA binding"/>
    <property type="evidence" value="ECO:0007669"/>
    <property type="project" value="InterPro"/>
</dbReference>
<dbReference type="CDD" id="cd09756">
    <property type="entry name" value="Cas5_I-E"/>
    <property type="match status" value="1"/>
</dbReference>
<dbReference type="Pfam" id="PF09704">
    <property type="entry name" value="Cas_Cas5d"/>
    <property type="match status" value="1"/>
</dbReference>
<dbReference type="NCBIfam" id="TIGR01868">
    <property type="entry name" value="casD_Cas5e"/>
    <property type="match status" value="1"/>
</dbReference>
<dbReference type="InterPro" id="IPR013422">
    <property type="entry name" value="CRISPR-assoc_prot_Cas5_N"/>
</dbReference>
<dbReference type="InterPro" id="IPR010147">
    <property type="entry name" value="CRISPR-assoc_prot_CasD"/>
</dbReference>
<reference evidence="2 3" key="1">
    <citation type="journal article" date="2015" name="Genome Announc.">
        <title>Expanding the biotechnology potential of lactobacilli through comparative genomics of 213 strains and associated genera.</title>
        <authorList>
            <person name="Sun Z."/>
            <person name="Harris H.M."/>
            <person name="McCann A."/>
            <person name="Guo C."/>
            <person name="Argimon S."/>
            <person name="Zhang W."/>
            <person name="Yang X."/>
            <person name="Jeffery I.B."/>
            <person name="Cooney J.C."/>
            <person name="Kagawa T.F."/>
            <person name="Liu W."/>
            <person name="Song Y."/>
            <person name="Salvetti E."/>
            <person name="Wrobel A."/>
            <person name="Rasinkangas P."/>
            <person name="Parkhill J."/>
            <person name="Rea M.C."/>
            <person name="O'Sullivan O."/>
            <person name="Ritari J."/>
            <person name="Douillard F.P."/>
            <person name="Paul Ross R."/>
            <person name="Yang R."/>
            <person name="Briner A.E."/>
            <person name="Felis G.E."/>
            <person name="de Vos W.M."/>
            <person name="Barrangou R."/>
            <person name="Klaenhammer T.R."/>
            <person name="Caufield P.W."/>
            <person name="Cui Y."/>
            <person name="Zhang H."/>
            <person name="O'Toole P.W."/>
        </authorList>
    </citation>
    <scope>NUCLEOTIDE SEQUENCE [LARGE SCALE GENOMIC DNA]</scope>
    <source>
        <strain evidence="2 3">DSM 20314</strain>
    </source>
</reference>
<dbReference type="GeneID" id="49393799"/>
<proteinExistence type="predicted"/>
<evidence type="ECO:0000313" key="3">
    <source>
        <dbReference type="Proteomes" id="UP000051020"/>
    </source>
</evidence>
<keyword evidence="1" id="KW-0051">Antiviral defense</keyword>
<organism evidence="2 3">
    <name type="scientific">Lactiplantibacillus pentosus DSM 20314</name>
    <dbReference type="NCBI Taxonomy" id="1423791"/>
    <lineage>
        <taxon>Bacteria</taxon>
        <taxon>Bacillati</taxon>
        <taxon>Bacillota</taxon>
        <taxon>Bacilli</taxon>
        <taxon>Lactobacillales</taxon>
        <taxon>Lactobacillaceae</taxon>
        <taxon>Lactiplantibacillus</taxon>
    </lineage>
</organism>
<sequence length="241" mass="27745">MKTVTIRLTAPLQSYGDEANFDRRTSYDYPSKSAIVGLIAAALGYRRTDSRIQTLNQLDYAVRIDQPAEPLTDFQIVEWKRGKRKLTYRDYLQDAVFLAAVGSEDDALIDRIYWALHHPRFQLSLGRRANVPAGPIMTEIALGSNPAQVLQFLSWHASRFYMKKTKSATFVAELIADAALLPNHRSSMVKDNVITFDQRERQYGFRAVAFDRVPLENPYHPDRTAETDHDMMTFLWKEDQR</sequence>
<comment type="caution">
    <text evidence="2">The sequence shown here is derived from an EMBL/GenBank/DDBJ whole genome shotgun (WGS) entry which is preliminary data.</text>
</comment>
<dbReference type="GO" id="GO:0043571">
    <property type="term" value="P:maintenance of CRISPR repeat elements"/>
    <property type="evidence" value="ECO:0007669"/>
    <property type="project" value="InterPro"/>
</dbReference>
<dbReference type="AlphaFoldDB" id="A0A837RD27"/>
<name>A0A837RD27_LACPE</name>
<dbReference type="EMBL" id="AZCU01000003">
    <property type="protein sequence ID" value="KRK26427.1"/>
    <property type="molecule type" value="Genomic_DNA"/>
</dbReference>
<dbReference type="InterPro" id="IPR021124">
    <property type="entry name" value="CRISPR-assoc_prot_Cas5"/>
</dbReference>
<protein>
    <submittedName>
        <fullName evidence="2">Crispr-associated protein</fullName>
    </submittedName>
</protein>
<dbReference type="Gene3D" id="3.30.70.2660">
    <property type="match status" value="1"/>
</dbReference>
<dbReference type="Proteomes" id="UP000051020">
    <property type="component" value="Unassembled WGS sequence"/>
</dbReference>